<organism evidence="3 4">
    <name type="scientific">Rickettsia bellii str. RML An4</name>
    <dbReference type="NCBI Taxonomy" id="1359193"/>
    <lineage>
        <taxon>Bacteria</taxon>
        <taxon>Pseudomonadati</taxon>
        <taxon>Pseudomonadota</taxon>
        <taxon>Alphaproteobacteria</taxon>
        <taxon>Rickettsiales</taxon>
        <taxon>Rickettsiaceae</taxon>
        <taxon>Rickettsieae</taxon>
        <taxon>Rickettsia</taxon>
        <taxon>belli group</taxon>
    </lineage>
</organism>
<dbReference type="GO" id="GO:0035243">
    <property type="term" value="F:protein-arginine omega-N symmetric methyltransferase activity"/>
    <property type="evidence" value="ECO:0007669"/>
    <property type="project" value="TreeGrafter"/>
</dbReference>
<dbReference type="PANTHER" id="PTHR12049">
    <property type="entry name" value="PROTEIN ARGININE METHYLTRANSFERASE NDUFAF7, MITOCHONDRIAL"/>
    <property type="match status" value="1"/>
</dbReference>
<accession>A0A0F3QDY9</accession>
<protein>
    <submittedName>
        <fullName evidence="3">S-adenosyl-L-methionine-dependent methyltransferase family protein</fullName>
    </submittedName>
</protein>
<keyword evidence="1 3" id="KW-0489">Methyltransferase</keyword>
<dbReference type="Proteomes" id="UP000033661">
    <property type="component" value="Unassembled WGS sequence"/>
</dbReference>
<dbReference type="Pfam" id="PF02636">
    <property type="entry name" value="Methyltransf_28"/>
    <property type="match status" value="1"/>
</dbReference>
<evidence type="ECO:0000313" key="4">
    <source>
        <dbReference type="Proteomes" id="UP000033661"/>
    </source>
</evidence>
<dbReference type="Gene3D" id="3.40.50.12710">
    <property type="match status" value="1"/>
</dbReference>
<dbReference type="RefSeq" id="WP_011476711.1">
    <property type="nucleotide sequence ID" value="NZ_LAOI01000001.1"/>
</dbReference>
<dbReference type="EMBL" id="LAOI01000001">
    <property type="protein sequence ID" value="KJV90497.1"/>
    <property type="molecule type" value="Genomic_DNA"/>
</dbReference>
<name>A0A0F3QDY9_RICBE</name>
<dbReference type="InterPro" id="IPR029063">
    <property type="entry name" value="SAM-dependent_MTases_sf"/>
</dbReference>
<gene>
    <name evidence="3" type="ORF">RBEAN4_1502</name>
</gene>
<dbReference type="SUPFAM" id="SSF53335">
    <property type="entry name" value="S-adenosyl-L-methionine-dependent methyltransferases"/>
    <property type="match status" value="1"/>
</dbReference>
<evidence type="ECO:0000313" key="3">
    <source>
        <dbReference type="EMBL" id="KJV90497.1"/>
    </source>
</evidence>
<sequence length="366" mass="42096">MSIDHKIREIIEQSGYITCDRLMQEVLHVSPTSYYRQTKSLAEEGDFTTAPEVSQLFGEIIGLWCIKEWQRIGSPKNLSIVELGPGRGLLMRDLLRTAKLVPEFYNALSINLIDINENFIVQQKSNLQNFDLPINWYASIEDIPKKPALIIANEFFDAMPIKQYIKVKESWYERIFVVQPVDGKIKYDKIAVSKQLQEYLQKTHLDAKDGAVLEESYKSIEIMKFISEHIKELGGSGLIIDYGYDINPNIRTRYQYNSTLQAIKNHKYCPIIENLGEEDLSAHVDFYVLKTVAQNSKINVIDTISQRDFLIENGILLRKQTLQNKLNPEQAELIERQVNRLISLKEMGGLFKVLQVMKTPPTVSPP</sequence>
<proteinExistence type="predicted"/>
<dbReference type="PATRIC" id="fig|1359193.3.peg.1458"/>
<keyword evidence="4" id="KW-1185">Reference proteome</keyword>
<dbReference type="InterPro" id="IPR038375">
    <property type="entry name" value="NDUFAF7_sf"/>
</dbReference>
<evidence type="ECO:0000256" key="2">
    <source>
        <dbReference type="ARBA" id="ARBA00022679"/>
    </source>
</evidence>
<evidence type="ECO:0000256" key="1">
    <source>
        <dbReference type="ARBA" id="ARBA00022603"/>
    </source>
</evidence>
<reference evidence="3 4" key="1">
    <citation type="submission" date="2015-02" db="EMBL/GenBank/DDBJ databases">
        <title>Genome Sequencing of Rickettsiales.</title>
        <authorList>
            <person name="Daugherty S.C."/>
            <person name="Su Q."/>
            <person name="Abolude K."/>
            <person name="Beier-Sexton M."/>
            <person name="Carlyon J.A."/>
            <person name="Carter R."/>
            <person name="Day N.P."/>
            <person name="Dumler S.J."/>
            <person name="Dyachenko V."/>
            <person name="Godinez A."/>
            <person name="Kurtti T.J."/>
            <person name="Lichay M."/>
            <person name="Mullins K.E."/>
            <person name="Ott S."/>
            <person name="Pappas-Brown V."/>
            <person name="Paris D.H."/>
            <person name="Patel P."/>
            <person name="Richards A.L."/>
            <person name="Sadzewicz L."/>
            <person name="Sears K."/>
            <person name="Seidman D."/>
            <person name="Sengamalay N."/>
            <person name="Stenos J."/>
            <person name="Tallon L.J."/>
            <person name="Vincent G."/>
            <person name="Fraser C.M."/>
            <person name="Munderloh U."/>
            <person name="Dunning-Hotopp J.C."/>
        </authorList>
    </citation>
    <scope>NUCLEOTIDE SEQUENCE [LARGE SCALE GENOMIC DNA]</scope>
    <source>
        <strain evidence="3 4">RML An4</strain>
    </source>
</reference>
<dbReference type="PANTHER" id="PTHR12049:SF7">
    <property type="entry name" value="PROTEIN ARGININE METHYLTRANSFERASE NDUFAF7, MITOCHONDRIAL"/>
    <property type="match status" value="1"/>
</dbReference>
<dbReference type="GO" id="GO:0032259">
    <property type="term" value="P:methylation"/>
    <property type="evidence" value="ECO:0007669"/>
    <property type="project" value="UniProtKB-KW"/>
</dbReference>
<keyword evidence="2 3" id="KW-0808">Transferase</keyword>
<dbReference type="InterPro" id="IPR003788">
    <property type="entry name" value="NDUFAF7"/>
</dbReference>
<comment type="caution">
    <text evidence="3">The sequence shown here is derived from an EMBL/GenBank/DDBJ whole genome shotgun (WGS) entry which is preliminary data.</text>
</comment>
<dbReference type="AlphaFoldDB" id="A0A0F3QDY9"/>